<keyword evidence="1" id="KW-0547">Nucleotide-binding</keyword>
<dbReference type="KEGG" id="ote:Oter_2826"/>
<organism evidence="5 6">
    <name type="scientific">Opitutus terrae (strain DSM 11246 / JCM 15787 / PB90-1)</name>
    <dbReference type="NCBI Taxonomy" id="452637"/>
    <lineage>
        <taxon>Bacteria</taxon>
        <taxon>Pseudomonadati</taxon>
        <taxon>Verrucomicrobiota</taxon>
        <taxon>Opitutia</taxon>
        <taxon>Opitutales</taxon>
        <taxon>Opitutaceae</taxon>
        <taxon>Opitutus</taxon>
    </lineage>
</organism>
<dbReference type="EMBL" id="CP001032">
    <property type="protein sequence ID" value="ACB76107.1"/>
    <property type="molecule type" value="Genomic_DNA"/>
</dbReference>
<dbReference type="SMART" id="SM00797">
    <property type="entry name" value="AHS2"/>
    <property type="match status" value="1"/>
</dbReference>
<evidence type="ECO:0000259" key="4">
    <source>
        <dbReference type="SMART" id="SM00797"/>
    </source>
</evidence>
<gene>
    <name evidence="5" type="ordered locus">Oter_2826</name>
</gene>
<dbReference type="InterPro" id="IPR003778">
    <property type="entry name" value="CT_A_B"/>
</dbReference>
<evidence type="ECO:0000256" key="2">
    <source>
        <dbReference type="ARBA" id="ARBA00022801"/>
    </source>
</evidence>
<dbReference type="GO" id="GO:0005524">
    <property type="term" value="F:ATP binding"/>
    <property type="evidence" value="ECO:0007669"/>
    <property type="project" value="UniProtKB-KW"/>
</dbReference>
<dbReference type="GO" id="GO:0004039">
    <property type="term" value="F:allophanate hydrolase activity"/>
    <property type="evidence" value="ECO:0007669"/>
    <property type="project" value="UniProtKB-EC"/>
</dbReference>
<dbReference type="PANTHER" id="PTHR43309">
    <property type="entry name" value="5-OXOPROLINASE SUBUNIT C"/>
    <property type="match status" value="1"/>
</dbReference>
<evidence type="ECO:0000313" key="5">
    <source>
        <dbReference type="EMBL" id="ACB76107.1"/>
    </source>
</evidence>
<dbReference type="PANTHER" id="PTHR43309:SF3">
    <property type="entry name" value="5-OXOPROLINASE SUBUNIT C"/>
    <property type="match status" value="1"/>
</dbReference>
<dbReference type="InterPro" id="IPR052708">
    <property type="entry name" value="PxpC"/>
</dbReference>
<dbReference type="Proteomes" id="UP000007013">
    <property type="component" value="Chromosome"/>
</dbReference>
<dbReference type="EC" id="3.5.1.54" evidence="5"/>
<keyword evidence="2 5" id="KW-0378">Hydrolase</keyword>
<dbReference type="GO" id="GO:0016829">
    <property type="term" value="F:lyase activity"/>
    <property type="evidence" value="ECO:0007669"/>
    <property type="project" value="UniProtKB-KW"/>
</dbReference>
<accession>B1ZX55</accession>
<sequence>MEMRIIRAGQLTTVQDLGRCGLRAAGVPLSGAMDPFALRIANALVGNSELAAALEFTLVGPEIEFTAEARVALTGVECDGFAAWKPVVVPAGARVNLSRCVRGCHGYLAIAGGVEVPLVLRSRSTYLRGGFGGWQGRALRDGDVLPIGAAAAIEGTALAGVTGWRIDPRILPAYSAKATVRTLPGAQGEEFGGALFEREFTVAPQSDRMGLRLLGPKLERSNTADLLSMAAAPGTIQVPPDGQPLALMADAQTIGGYPQVAHVISVDLPVLAQLRPGDTVRFAPVTLAEAHRLAQAREHAVAMLREGLAEKLGAHPQP</sequence>
<dbReference type="OrthoDB" id="9782422at2"/>
<keyword evidence="5" id="KW-0456">Lyase</keyword>
<dbReference type="eggNOG" id="COG1984">
    <property type="taxonomic scope" value="Bacteria"/>
</dbReference>
<evidence type="ECO:0000256" key="1">
    <source>
        <dbReference type="ARBA" id="ARBA00022741"/>
    </source>
</evidence>
<proteinExistence type="predicted"/>
<dbReference type="NCBIfam" id="TIGR00724">
    <property type="entry name" value="urea_amlyse_rel"/>
    <property type="match status" value="1"/>
</dbReference>
<dbReference type="STRING" id="452637.Oter_2826"/>
<keyword evidence="3" id="KW-0067">ATP-binding</keyword>
<dbReference type="Pfam" id="PF02626">
    <property type="entry name" value="CT_A_B"/>
    <property type="match status" value="1"/>
</dbReference>
<dbReference type="InterPro" id="IPR029000">
    <property type="entry name" value="Cyclophilin-like_dom_sf"/>
</dbReference>
<evidence type="ECO:0000313" key="6">
    <source>
        <dbReference type="Proteomes" id="UP000007013"/>
    </source>
</evidence>
<dbReference type="AlphaFoldDB" id="B1ZX55"/>
<protein>
    <submittedName>
        <fullName evidence="5">Urea amidolyase related protein</fullName>
        <ecNumber evidence="5">3.5.1.54</ecNumber>
    </submittedName>
</protein>
<dbReference type="Gene3D" id="2.40.100.10">
    <property type="entry name" value="Cyclophilin-like"/>
    <property type="match status" value="1"/>
</dbReference>
<keyword evidence="6" id="KW-1185">Reference proteome</keyword>
<feature type="domain" description="Carboxyltransferase" evidence="4">
    <location>
        <begin position="24"/>
        <end position="300"/>
    </location>
</feature>
<evidence type="ECO:0000256" key="3">
    <source>
        <dbReference type="ARBA" id="ARBA00022840"/>
    </source>
</evidence>
<name>B1ZX55_OPITP</name>
<dbReference type="HOGENOM" id="CLU_028967_0_1_0"/>
<reference evidence="5 6" key="1">
    <citation type="journal article" date="2011" name="J. Bacteriol.">
        <title>Genome sequence of the verrucomicrobium Opitutus terrae PB90-1, an abundant inhabitant of rice paddy soil ecosystems.</title>
        <authorList>
            <person name="van Passel M.W."/>
            <person name="Kant R."/>
            <person name="Palva A."/>
            <person name="Copeland A."/>
            <person name="Lucas S."/>
            <person name="Lapidus A."/>
            <person name="Glavina del Rio T."/>
            <person name="Pitluck S."/>
            <person name="Goltsman E."/>
            <person name="Clum A."/>
            <person name="Sun H."/>
            <person name="Schmutz J."/>
            <person name="Larimer F.W."/>
            <person name="Land M.L."/>
            <person name="Hauser L."/>
            <person name="Kyrpides N."/>
            <person name="Mikhailova N."/>
            <person name="Richardson P.P."/>
            <person name="Janssen P.H."/>
            <person name="de Vos W.M."/>
            <person name="Smidt H."/>
        </authorList>
    </citation>
    <scope>NUCLEOTIDE SEQUENCE [LARGE SCALE GENOMIC DNA]</scope>
    <source>
        <strain evidence="6">DSM 11246 / JCM 15787 / PB90-1</strain>
    </source>
</reference>
<dbReference type="SUPFAM" id="SSF50891">
    <property type="entry name" value="Cyclophilin-like"/>
    <property type="match status" value="1"/>
</dbReference>